<accession>A0ABY6IWU1</accession>
<dbReference type="RefSeq" id="WP_264280203.1">
    <property type="nucleotide sequence ID" value="NZ_CP107006.1"/>
</dbReference>
<evidence type="ECO:0000313" key="8">
    <source>
        <dbReference type="Proteomes" id="UP001162741"/>
    </source>
</evidence>
<dbReference type="Gene3D" id="2.40.170.20">
    <property type="entry name" value="TonB-dependent receptor, beta-barrel domain"/>
    <property type="match status" value="1"/>
</dbReference>
<sequence length="802" mass="88936">MRPLLYLTLFITLLTPLAAAAQNGGLQGKVTDTNTPLKQASVTLFKNGKQVSNQLTSDQGAFAFKSLDTGRYSLGISFLGYRDTLAGPFTVADKMLDVAPISMISSAKDLKGVTVATIQPAITMSGDKMIVNVAQSAAAAGSNAFEVVSKSPGVMADQDGNLKLNGKSVNVYIDGRPSNLSGEDLKNQLSGLPASSVDKIELMSNPSTRYDAQGAAIINIKMNKPKDMGVNGTTTLGVTQGRYTRGNAGFTLNYRKKKVNLYGGYDHLYTRQFVETKSNRYFEDDYLIRDGDFARERKNTGNARIGMDYDINKTTSLGVLVKGTLSDRYRTSDNRTKLGFPGQPIDSGTQQRATGDQDILNPSVNVFFKTGSEKKKNELTINIDYFNYNKDWDDHFSSQRMNGSDVKVGTPINIRNNSDSRIYLYAMSADFVQPTKFAKLEAGLKSTFTKTDNNTIWENQFGNAWLNDDGKTNHFIYKENVNAAYVGLNKVVKKLTYNAVLRMEHTHASGHSLTTGEKFDRNYAQLFPSASISYAHNMTNSINVSYRRSIQRFGYEIVNPFITYKNAYTYQQGNPNIRPSLSSTVEATWSHKYMLFTTVGYVHGKDNLSPTFRLDPDKKILINGYDNLGKFDVVYANVVLTKNLTKKIHTTFVVTGMYINIKTDMGGGEVFQKKSIAANANLQTTVNLPKSFFLEVNGQMMTPMSAGYAAINTMGAIDLGLRKNILKNAGTLKLGVTDILNTKQYDIDVDYQNVKTTNKINMDTRTVAFVFTYRFGNKNVKQSKTRKNAIEAETNRTNVNTF</sequence>
<evidence type="ECO:0000256" key="1">
    <source>
        <dbReference type="ARBA" id="ARBA00004442"/>
    </source>
</evidence>
<feature type="domain" description="Outer membrane protein beta-barrel" evidence="6">
    <location>
        <begin position="373"/>
        <end position="773"/>
    </location>
</feature>
<proteinExistence type="predicted"/>
<feature type="chain" id="PRO_5046919338" evidence="5">
    <location>
        <begin position="21"/>
        <end position="802"/>
    </location>
</feature>
<feature type="signal peptide" evidence="5">
    <location>
        <begin position="1"/>
        <end position="20"/>
    </location>
</feature>
<dbReference type="Gene3D" id="2.60.40.10">
    <property type="entry name" value="Immunoglobulins"/>
    <property type="match status" value="1"/>
</dbReference>
<evidence type="ECO:0000256" key="4">
    <source>
        <dbReference type="SAM" id="MobiDB-lite"/>
    </source>
</evidence>
<organism evidence="7 8">
    <name type="scientific">Chitinophaga horti</name>
    <dbReference type="NCBI Taxonomy" id="2920382"/>
    <lineage>
        <taxon>Bacteria</taxon>
        <taxon>Pseudomonadati</taxon>
        <taxon>Bacteroidota</taxon>
        <taxon>Chitinophagia</taxon>
        <taxon>Chitinophagales</taxon>
        <taxon>Chitinophagaceae</taxon>
        <taxon>Chitinophaga</taxon>
    </lineage>
</organism>
<dbReference type="SUPFAM" id="SSF49478">
    <property type="entry name" value="Cna protein B-type domain"/>
    <property type="match status" value="1"/>
</dbReference>
<dbReference type="InterPro" id="IPR041700">
    <property type="entry name" value="OMP_b-brl_3"/>
</dbReference>
<evidence type="ECO:0000256" key="5">
    <source>
        <dbReference type="SAM" id="SignalP"/>
    </source>
</evidence>
<dbReference type="EMBL" id="CP107006">
    <property type="protein sequence ID" value="UYQ91836.1"/>
    <property type="molecule type" value="Genomic_DNA"/>
</dbReference>
<keyword evidence="8" id="KW-1185">Reference proteome</keyword>
<evidence type="ECO:0000259" key="6">
    <source>
        <dbReference type="Pfam" id="PF14905"/>
    </source>
</evidence>
<name>A0ABY6IWU1_9BACT</name>
<keyword evidence="2" id="KW-0472">Membrane</keyword>
<dbReference type="InterPro" id="IPR013783">
    <property type="entry name" value="Ig-like_fold"/>
</dbReference>
<evidence type="ECO:0000256" key="2">
    <source>
        <dbReference type="ARBA" id="ARBA00023136"/>
    </source>
</evidence>
<gene>
    <name evidence="7" type="ORF">MKQ68_17255</name>
</gene>
<comment type="subcellular location">
    <subcellularLocation>
        <location evidence="1">Cell outer membrane</location>
    </subcellularLocation>
</comment>
<feature type="region of interest" description="Disordered" evidence="4">
    <location>
        <begin position="332"/>
        <end position="352"/>
    </location>
</feature>
<dbReference type="Pfam" id="PF13620">
    <property type="entry name" value="CarboxypepD_reg"/>
    <property type="match status" value="1"/>
</dbReference>
<evidence type="ECO:0000313" key="7">
    <source>
        <dbReference type="EMBL" id="UYQ91836.1"/>
    </source>
</evidence>
<dbReference type="SUPFAM" id="SSF56935">
    <property type="entry name" value="Porins"/>
    <property type="match status" value="1"/>
</dbReference>
<dbReference type="Pfam" id="PF14905">
    <property type="entry name" value="OMP_b-brl_3"/>
    <property type="match status" value="1"/>
</dbReference>
<keyword evidence="3" id="KW-0998">Cell outer membrane</keyword>
<evidence type="ECO:0000256" key="3">
    <source>
        <dbReference type="ARBA" id="ARBA00023237"/>
    </source>
</evidence>
<reference evidence="7" key="1">
    <citation type="submission" date="2022-10" db="EMBL/GenBank/DDBJ databases">
        <title>Chitinophaga sp. nov., isolated from soil.</title>
        <authorList>
            <person name="Jeon C.O."/>
        </authorList>
    </citation>
    <scope>NUCLEOTIDE SEQUENCE</scope>
    <source>
        <strain evidence="7">R8</strain>
    </source>
</reference>
<dbReference type="InterPro" id="IPR036942">
    <property type="entry name" value="Beta-barrel_TonB_sf"/>
</dbReference>
<keyword evidence="5" id="KW-0732">Signal</keyword>
<keyword evidence="7" id="KW-0675">Receptor</keyword>
<protein>
    <submittedName>
        <fullName evidence="7">TonB-dependent receptor</fullName>
    </submittedName>
</protein>
<dbReference type="Proteomes" id="UP001162741">
    <property type="component" value="Chromosome"/>
</dbReference>